<protein>
    <recommendedName>
        <fullName evidence="4">Myb/SANT-like domain-containing protein</fullName>
    </recommendedName>
</protein>
<keyword evidence="3" id="KW-1185">Reference proteome</keyword>
<evidence type="ECO:0000256" key="1">
    <source>
        <dbReference type="SAM" id="MobiDB-lite"/>
    </source>
</evidence>
<dbReference type="InParanoid" id="A0A5J5ER23"/>
<evidence type="ECO:0008006" key="4">
    <source>
        <dbReference type="Google" id="ProtNLM"/>
    </source>
</evidence>
<evidence type="ECO:0000313" key="2">
    <source>
        <dbReference type="EMBL" id="KAA8901299.1"/>
    </source>
</evidence>
<name>A0A5J5ER23_9PEZI</name>
<gene>
    <name evidence="2" type="ORF">FN846DRAFT_909018</name>
</gene>
<dbReference type="AlphaFoldDB" id="A0A5J5ER23"/>
<organism evidence="2 3">
    <name type="scientific">Sphaerosporella brunnea</name>
    <dbReference type="NCBI Taxonomy" id="1250544"/>
    <lineage>
        <taxon>Eukaryota</taxon>
        <taxon>Fungi</taxon>
        <taxon>Dikarya</taxon>
        <taxon>Ascomycota</taxon>
        <taxon>Pezizomycotina</taxon>
        <taxon>Pezizomycetes</taxon>
        <taxon>Pezizales</taxon>
        <taxon>Pyronemataceae</taxon>
        <taxon>Sphaerosporella</taxon>
    </lineage>
</organism>
<dbReference type="Proteomes" id="UP000326924">
    <property type="component" value="Unassembled WGS sequence"/>
</dbReference>
<feature type="compositionally biased region" description="Basic and acidic residues" evidence="1">
    <location>
        <begin position="33"/>
        <end position="63"/>
    </location>
</feature>
<feature type="region of interest" description="Disordered" evidence="1">
    <location>
        <begin position="1"/>
        <end position="75"/>
    </location>
</feature>
<accession>A0A5J5ER23</accession>
<dbReference type="EMBL" id="VXIS01000146">
    <property type="protein sequence ID" value="KAA8901299.1"/>
    <property type="molecule type" value="Genomic_DNA"/>
</dbReference>
<sequence>MPGRKQAKRNARELSTEPEESSSASGEELSDDSGGKEEGESTIGKETEKQGKGKRKDKGEAKKAGKKKEARSASASWINDMTTTLIRKMLDMKRAGPAVNKRYKMTMLRKDWKMFRDLTHLSGFGYDGEVSTCSDDVWTSYVQKHPGGAKFRRHGLENYEELDELYSAATATKPETPGTQMLLAEPAVLS</sequence>
<evidence type="ECO:0000313" key="3">
    <source>
        <dbReference type="Proteomes" id="UP000326924"/>
    </source>
</evidence>
<reference evidence="2 3" key="1">
    <citation type="submission" date="2019-09" db="EMBL/GenBank/DDBJ databases">
        <title>Draft genome of the ectomycorrhizal ascomycete Sphaerosporella brunnea.</title>
        <authorList>
            <consortium name="DOE Joint Genome Institute"/>
            <person name="Benucci G.M."/>
            <person name="Marozzi G."/>
            <person name="Antonielli L."/>
            <person name="Sanchez S."/>
            <person name="Marco P."/>
            <person name="Wang X."/>
            <person name="Falini L.B."/>
            <person name="Barry K."/>
            <person name="Haridas S."/>
            <person name="Lipzen A."/>
            <person name="Labutti K."/>
            <person name="Grigoriev I.V."/>
            <person name="Murat C."/>
            <person name="Martin F."/>
            <person name="Albertini E."/>
            <person name="Donnini D."/>
            <person name="Bonito G."/>
        </authorList>
    </citation>
    <scope>NUCLEOTIDE SEQUENCE [LARGE SCALE GENOMIC DNA]</scope>
    <source>
        <strain evidence="2 3">Sb_GMNB300</strain>
    </source>
</reference>
<comment type="caution">
    <text evidence="2">The sequence shown here is derived from an EMBL/GenBank/DDBJ whole genome shotgun (WGS) entry which is preliminary data.</text>
</comment>
<proteinExistence type="predicted"/>
<dbReference type="OrthoDB" id="1937145at2759"/>